<dbReference type="PANTHER" id="PTHR10102:SF0">
    <property type="entry name" value="DNA-DIRECTED RNA POLYMERASE, MITOCHONDRIAL"/>
    <property type="match status" value="1"/>
</dbReference>
<dbReference type="EMBL" id="MT354570">
    <property type="protein sequence ID" value="QMP84056.1"/>
    <property type="molecule type" value="Genomic_DNA"/>
</dbReference>
<dbReference type="GO" id="GO:0006351">
    <property type="term" value="P:DNA-templated transcription"/>
    <property type="evidence" value="ECO:0007669"/>
    <property type="project" value="InterPro"/>
</dbReference>
<dbReference type="InterPro" id="IPR043502">
    <property type="entry name" value="DNA/RNA_pol_sf"/>
</dbReference>
<dbReference type="Pfam" id="PF14700">
    <property type="entry name" value="RPOL_N"/>
    <property type="match status" value="1"/>
</dbReference>
<keyword evidence="7" id="KW-1195">Viral transcription</keyword>
<keyword evidence="4 10" id="KW-0808">Transferase</keyword>
<dbReference type="SMART" id="SM01311">
    <property type="entry name" value="RPOL_N"/>
    <property type="match status" value="1"/>
</dbReference>
<keyword evidence="11" id="KW-1185">Reference proteome</keyword>
<evidence type="ECO:0000313" key="11">
    <source>
        <dbReference type="Proteomes" id="UP000515318"/>
    </source>
</evidence>
<dbReference type="Gene3D" id="1.10.287.280">
    <property type="match status" value="1"/>
</dbReference>
<proteinExistence type="inferred from homology"/>
<dbReference type="GO" id="GO:0003677">
    <property type="term" value="F:DNA binding"/>
    <property type="evidence" value="ECO:0007669"/>
    <property type="project" value="InterPro"/>
</dbReference>
<evidence type="ECO:0000256" key="5">
    <source>
        <dbReference type="ARBA" id="ARBA00022695"/>
    </source>
</evidence>
<keyword evidence="5 10" id="KW-0548">Nucleotidyltransferase</keyword>
<dbReference type="GO" id="GO:0003899">
    <property type="term" value="F:DNA-directed RNA polymerase activity"/>
    <property type="evidence" value="ECO:0007669"/>
    <property type="project" value="UniProtKB-EC"/>
</dbReference>
<protein>
    <recommendedName>
        <fullName evidence="2">DNA-directed RNA polymerase</fullName>
        <ecNumber evidence="2">2.7.7.6</ecNumber>
    </recommendedName>
</protein>
<dbReference type="InterPro" id="IPR029262">
    <property type="entry name" value="RPOL_N"/>
</dbReference>
<evidence type="ECO:0000256" key="6">
    <source>
        <dbReference type="ARBA" id="ARBA00023163"/>
    </source>
</evidence>
<gene>
    <name evidence="10" type="ORF">phiB1_1_29</name>
</gene>
<dbReference type="Proteomes" id="UP000515318">
    <property type="component" value="Segment"/>
</dbReference>
<evidence type="ECO:0000256" key="7">
    <source>
        <dbReference type="ARBA" id="ARBA00023314"/>
    </source>
</evidence>
<evidence type="ECO:0000256" key="3">
    <source>
        <dbReference type="ARBA" id="ARBA00022478"/>
    </source>
</evidence>
<dbReference type="InterPro" id="IPR002092">
    <property type="entry name" value="DNA-dir_Rpol_phage-type"/>
</dbReference>
<comment type="similarity">
    <text evidence="1">Belongs to the phage and mitochondrial RNA polymerase family.</text>
</comment>
<accession>A0A7D7FGA0</accession>
<evidence type="ECO:0000259" key="9">
    <source>
        <dbReference type="SMART" id="SM01311"/>
    </source>
</evidence>
<sequence>MEVAADDEAATQAIREHAEIIAKGDIDKLPRGKVLIGRMFSDVRASIEAEQAKVIRGAGGKVRGWLRKIPADVAAVIALRCTMTLILQSTMRHKDASPATIQRISVGIGRAWVSEIQVTQAAAISPAYYDAALKSLSKANVSSPAHVRKTLARVVKNVMDGHYDAELSDTDLLHLGKHGLQACMDAGLVELERSSNSRGHLVQYVIPANILAFLADSAEMQRMATPMDCIMITPPIPWEGTTGGGYLTERRQLKFPLLQTKRRVRRNMQKAYRQRCSRDEMPQVYEYANYLQSIPYRMNPDVYQHVQRVWLEGGGALSMVTREPPRKPEFPMPEGWDKATATEPELELFRAWKRRMTQWHEACLEHKSHVWEMASFVKNVGRYSKYDAYFPVFLDGRGRLYYRGTPNPQGSDAAKAVIQFARKKPLGPRGVHWLQVHIANCFGFDKASFNERAAWTRQHWDELQQGIATPEHSNLYQQADSPFCALAAAIELRNAFASGNPETYCTGLAVHMDATCSGLQHFSAMLRDEVGGAYVNLTAGGEQKADIYRRVAELAVLQVQRDAIGGNEYAGYWQGIGVSRDMAKGPVMTYVYGATLTSVTDGIEGKLEDLGWRMPGVSMAKMANYMAKVMFRAIEDTVPAAAAAMRWLRELARKVDRKSPIQFATPIGMFVNHDYPDEDISRVAVRSCGMQYVVMYNQLETTKAIRMQNAIAPNFVHSLDGAHLGFTALRMQALGLDMVCIHDSFGTHPGDVDTMHQQIREAFVHLYTCKDHLNDLAEQLGLDVTYSGTGNLDIFQVLESEFFFC</sequence>
<reference evidence="10 11" key="1">
    <citation type="submission" date="2020-04" db="EMBL/GenBank/DDBJ databases">
        <authorList>
            <person name="Martino G."/>
            <person name="Holtappels D."/>
            <person name="Wagemans J."/>
            <person name="Lavigne R."/>
            <person name="Turina M."/>
            <person name="Ciuffo M."/>
        </authorList>
    </citation>
    <scope>NUCLEOTIDE SEQUENCE [LARGE SCALE GENOMIC DNA]</scope>
</reference>
<feature type="domain" description="DNA-directed RNA polymerase N-terminal" evidence="9">
    <location>
        <begin position="1"/>
        <end position="293"/>
    </location>
</feature>
<keyword evidence="6" id="KW-0804">Transcription</keyword>
<evidence type="ECO:0000256" key="8">
    <source>
        <dbReference type="ARBA" id="ARBA00048552"/>
    </source>
</evidence>
<evidence type="ECO:0000313" key="10">
    <source>
        <dbReference type="EMBL" id="QMP84056.1"/>
    </source>
</evidence>
<name>A0A7D7FGA0_9CAUD</name>
<evidence type="ECO:0000256" key="2">
    <source>
        <dbReference type="ARBA" id="ARBA00012418"/>
    </source>
</evidence>
<dbReference type="Pfam" id="PF00940">
    <property type="entry name" value="RNA_pol"/>
    <property type="match status" value="1"/>
</dbReference>
<dbReference type="GO" id="GO:0000428">
    <property type="term" value="C:DNA-directed RNA polymerase complex"/>
    <property type="evidence" value="ECO:0007669"/>
    <property type="project" value="UniProtKB-KW"/>
</dbReference>
<keyword evidence="3 10" id="KW-0240">DNA-directed RNA polymerase</keyword>
<dbReference type="PROSITE" id="PS00489">
    <property type="entry name" value="RNA_POL_PHAGE_2"/>
    <property type="match status" value="1"/>
</dbReference>
<dbReference type="InterPro" id="IPR046950">
    <property type="entry name" value="DNA-dir_Rpol_C_phage-type"/>
</dbReference>
<dbReference type="PANTHER" id="PTHR10102">
    <property type="entry name" value="DNA-DIRECTED RNA POLYMERASE, MITOCHONDRIAL"/>
    <property type="match status" value="1"/>
</dbReference>
<dbReference type="EC" id="2.7.7.6" evidence="2"/>
<organism evidence="10 11">
    <name type="scientific">Pseudomonas phage phiB1_1</name>
    <dbReference type="NCBI Taxonomy" id="2755402"/>
    <lineage>
        <taxon>Viruses</taxon>
        <taxon>Duplodnaviria</taxon>
        <taxon>Heunggongvirae</taxon>
        <taxon>Uroviricota</taxon>
        <taxon>Caudoviricetes</taxon>
        <taxon>Autographivirales</taxon>
        <taxon>Autoscriptoviridae</taxon>
        <taxon>Krylovirinae</taxon>
        <taxon>Torinorumvirus</taxon>
        <taxon>Torinorumvirus B11</taxon>
    </lineage>
</organism>
<comment type="catalytic activity">
    <reaction evidence="8">
        <text>RNA(n) + a ribonucleoside 5'-triphosphate = RNA(n+1) + diphosphate</text>
        <dbReference type="Rhea" id="RHEA:21248"/>
        <dbReference type="Rhea" id="RHEA-COMP:14527"/>
        <dbReference type="Rhea" id="RHEA-COMP:17342"/>
        <dbReference type="ChEBI" id="CHEBI:33019"/>
        <dbReference type="ChEBI" id="CHEBI:61557"/>
        <dbReference type="ChEBI" id="CHEBI:140395"/>
        <dbReference type="EC" id="2.7.7.6"/>
    </reaction>
</comment>
<dbReference type="Gene3D" id="1.10.150.20">
    <property type="entry name" value="5' to 3' exonuclease, C-terminal subdomain"/>
    <property type="match status" value="1"/>
</dbReference>
<dbReference type="SUPFAM" id="SSF56672">
    <property type="entry name" value="DNA/RNA polymerases"/>
    <property type="match status" value="1"/>
</dbReference>
<dbReference type="InterPro" id="IPR037159">
    <property type="entry name" value="RNA_POL_N_sf"/>
</dbReference>
<dbReference type="Gene3D" id="1.10.1320.10">
    <property type="entry name" value="DNA-directed RNA polymerase, N-terminal domain"/>
    <property type="match status" value="1"/>
</dbReference>
<evidence type="ECO:0000256" key="1">
    <source>
        <dbReference type="ARBA" id="ARBA00009493"/>
    </source>
</evidence>
<evidence type="ECO:0000256" key="4">
    <source>
        <dbReference type="ARBA" id="ARBA00022679"/>
    </source>
</evidence>
<dbReference type="GO" id="GO:0019083">
    <property type="term" value="P:viral transcription"/>
    <property type="evidence" value="ECO:0007669"/>
    <property type="project" value="UniProtKB-KW"/>
</dbReference>